<evidence type="ECO:0000256" key="3">
    <source>
        <dbReference type="ARBA" id="ARBA00023027"/>
    </source>
</evidence>
<comment type="similarity">
    <text evidence="1 4">Belongs to the UDP-glucose/GDP-mannose dehydrogenase family.</text>
</comment>
<organism evidence="6 7">
    <name type="scientific">Maribacter aurantiacus</name>
    <dbReference type="NCBI Taxonomy" id="1882343"/>
    <lineage>
        <taxon>Bacteria</taxon>
        <taxon>Pseudomonadati</taxon>
        <taxon>Bacteroidota</taxon>
        <taxon>Flavobacteriia</taxon>
        <taxon>Flavobacteriales</taxon>
        <taxon>Flavobacteriaceae</taxon>
        <taxon>Maribacter</taxon>
    </lineage>
</organism>
<evidence type="ECO:0000256" key="4">
    <source>
        <dbReference type="PIRNR" id="PIRNR000124"/>
    </source>
</evidence>
<feature type="domain" description="UDP-glucose/GDP-mannose dehydrogenase C-terminal" evidence="5">
    <location>
        <begin position="323"/>
        <end position="420"/>
    </location>
</feature>
<keyword evidence="3" id="KW-0520">NAD</keyword>
<dbReference type="EMBL" id="VBUK01000005">
    <property type="protein sequence ID" value="TLF44556.1"/>
    <property type="molecule type" value="Genomic_DNA"/>
</dbReference>
<dbReference type="InterPro" id="IPR036291">
    <property type="entry name" value="NAD(P)-bd_dom_sf"/>
</dbReference>
<keyword evidence="2" id="KW-0560">Oxidoreductase</keyword>
<dbReference type="Pfam" id="PF03720">
    <property type="entry name" value="UDPG_MGDP_dh_C"/>
    <property type="match status" value="1"/>
</dbReference>
<dbReference type="NCBIfam" id="TIGR03026">
    <property type="entry name" value="NDP-sugDHase"/>
    <property type="match status" value="1"/>
</dbReference>
<dbReference type="InterPro" id="IPR008927">
    <property type="entry name" value="6-PGluconate_DH-like_C_sf"/>
</dbReference>
<reference evidence="6 7" key="1">
    <citation type="journal article" date="2017" name="Int. J. Syst. Evol. Microbiol.">
        <title>Maripseudobacter aurantiacus gen. nov., sp. nov., a novel member of the family Flavobacteriaceae isolated from a sedimentation basin.</title>
        <authorList>
            <person name="Chen C."/>
            <person name="Su Y."/>
            <person name="Tao T."/>
            <person name="Fu G."/>
            <person name="Zhang C."/>
            <person name="Sun C."/>
            <person name="Zhang X."/>
            <person name="Wu M."/>
        </authorList>
    </citation>
    <scope>NUCLEOTIDE SEQUENCE [LARGE SCALE GENOMIC DNA]</scope>
    <source>
        <strain evidence="7">CDA4</strain>
    </source>
</reference>
<dbReference type="Pfam" id="PF03721">
    <property type="entry name" value="UDPG_MGDP_dh_N"/>
    <property type="match status" value="1"/>
</dbReference>
<dbReference type="Gene3D" id="3.40.50.720">
    <property type="entry name" value="NAD(P)-binding Rossmann-like Domain"/>
    <property type="match status" value="2"/>
</dbReference>
<proteinExistence type="inferred from homology"/>
<evidence type="ECO:0000313" key="6">
    <source>
        <dbReference type="EMBL" id="TLF44556.1"/>
    </source>
</evidence>
<dbReference type="GO" id="GO:0000271">
    <property type="term" value="P:polysaccharide biosynthetic process"/>
    <property type="evidence" value="ECO:0007669"/>
    <property type="project" value="InterPro"/>
</dbReference>
<dbReference type="Pfam" id="PF00984">
    <property type="entry name" value="UDPG_MGDP_dh"/>
    <property type="match status" value="1"/>
</dbReference>
<dbReference type="GO" id="GO:0016628">
    <property type="term" value="F:oxidoreductase activity, acting on the CH-CH group of donors, NAD or NADP as acceptor"/>
    <property type="evidence" value="ECO:0007669"/>
    <property type="project" value="InterPro"/>
</dbReference>
<comment type="caution">
    <text evidence="6">The sequence shown here is derived from an EMBL/GenBank/DDBJ whole genome shotgun (WGS) entry which is preliminary data.</text>
</comment>
<dbReference type="AlphaFoldDB" id="A0A5R8M4R7"/>
<dbReference type="InterPro" id="IPR001732">
    <property type="entry name" value="UDP-Glc/GDP-Man_DH_N"/>
</dbReference>
<dbReference type="SUPFAM" id="SSF51735">
    <property type="entry name" value="NAD(P)-binding Rossmann-fold domains"/>
    <property type="match status" value="1"/>
</dbReference>
<sequence>MNNTKIAIIGLGYVGLPLARLFATKYPVVGFDINAGRVKELMNGHDSTLEVEDDILQEVLVAQPTMDTGLYCSNKPEDIADCNYYIVTVPTPVDRTNRPILTPLYKASETVGKVLKKGDTVIYESTVYPGVTEDECIPVLEKESGLVFNTDFFAGYSPERINPGDKEHTVEKILKVTSGSTPEVGKKVDALYASVITAGTHLAPTIKVAEAAKVIENSQRDINIAFVNELAKIFNLMGIDTHQVLEAAGTKWNFLPFKPGLVGGHCIGVDPYYLAQKAQEYGYHPEIILAGRRMNDTMGKYVASEIIKLMVQKDIRIKESKILVLGITFKENCPDVRNTKAVDVINNLKSYGTDVTVFDPWASPEEVVHEYGMDISNTLPNEKFDAVVLTVAHKEFLNLDLKGLLNPNGVVYDVKGILKEHVDGRL</sequence>
<dbReference type="InterPro" id="IPR014027">
    <property type="entry name" value="UDP-Glc/GDP-Man_DH_C"/>
</dbReference>
<dbReference type="GO" id="GO:0051287">
    <property type="term" value="F:NAD binding"/>
    <property type="evidence" value="ECO:0007669"/>
    <property type="project" value="InterPro"/>
</dbReference>
<gene>
    <name evidence="6" type="ORF">FEK29_09930</name>
</gene>
<dbReference type="SMART" id="SM00984">
    <property type="entry name" value="UDPG_MGDP_dh_C"/>
    <property type="match status" value="1"/>
</dbReference>
<dbReference type="RefSeq" id="WP_138258284.1">
    <property type="nucleotide sequence ID" value="NZ_VBUK01000005.1"/>
</dbReference>
<dbReference type="InterPro" id="IPR036220">
    <property type="entry name" value="UDP-Glc/GDP-Man_DH_C_sf"/>
</dbReference>
<keyword evidence="7" id="KW-1185">Reference proteome</keyword>
<dbReference type="PIRSF" id="PIRSF000124">
    <property type="entry name" value="UDPglc_GDPman_dh"/>
    <property type="match status" value="1"/>
</dbReference>
<dbReference type="PIRSF" id="PIRSF500136">
    <property type="entry name" value="UDP_ManNAc_DH"/>
    <property type="match status" value="1"/>
</dbReference>
<evidence type="ECO:0000256" key="2">
    <source>
        <dbReference type="ARBA" id="ARBA00023002"/>
    </source>
</evidence>
<dbReference type="SUPFAM" id="SSF48179">
    <property type="entry name" value="6-phosphogluconate dehydrogenase C-terminal domain-like"/>
    <property type="match status" value="1"/>
</dbReference>
<protein>
    <submittedName>
        <fullName evidence="6">Nucleotide sugar dehydrogenase</fullName>
    </submittedName>
</protein>
<dbReference type="InterPro" id="IPR017476">
    <property type="entry name" value="UDP-Glc/GDP-Man"/>
</dbReference>
<dbReference type="GO" id="GO:0016616">
    <property type="term" value="F:oxidoreductase activity, acting on the CH-OH group of donors, NAD or NADP as acceptor"/>
    <property type="evidence" value="ECO:0007669"/>
    <property type="project" value="InterPro"/>
</dbReference>
<dbReference type="PANTHER" id="PTHR43491:SF2">
    <property type="entry name" value="UDP-N-ACETYL-D-MANNOSAMINE DEHYDROGENASE"/>
    <property type="match status" value="1"/>
</dbReference>
<evidence type="ECO:0000259" key="5">
    <source>
        <dbReference type="SMART" id="SM00984"/>
    </source>
</evidence>
<dbReference type="SUPFAM" id="SSF52413">
    <property type="entry name" value="UDP-glucose/GDP-mannose dehydrogenase C-terminal domain"/>
    <property type="match status" value="1"/>
</dbReference>
<dbReference type="Proteomes" id="UP000308382">
    <property type="component" value="Unassembled WGS sequence"/>
</dbReference>
<evidence type="ECO:0000313" key="7">
    <source>
        <dbReference type="Proteomes" id="UP000308382"/>
    </source>
</evidence>
<accession>A0A5R8M4R7</accession>
<evidence type="ECO:0000256" key="1">
    <source>
        <dbReference type="ARBA" id="ARBA00006601"/>
    </source>
</evidence>
<dbReference type="InterPro" id="IPR014026">
    <property type="entry name" value="UDP-Glc/GDP-Man_DH_dimer"/>
</dbReference>
<dbReference type="OrthoDB" id="9803238at2"/>
<dbReference type="PANTHER" id="PTHR43491">
    <property type="entry name" value="UDP-N-ACETYL-D-MANNOSAMINE DEHYDROGENASE"/>
    <property type="match status" value="1"/>
</dbReference>
<dbReference type="InterPro" id="IPR028359">
    <property type="entry name" value="UDP_ManNAc/GlcNAc_DH"/>
</dbReference>
<name>A0A5R8M4R7_9FLAO</name>